<dbReference type="CDD" id="cd11474">
    <property type="entry name" value="SLC5sbd_CHT"/>
    <property type="match status" value="1"/>
</dbReference>
<comment type="subcellular location">
    <subcellularLocation>
        <location evidence="1">Membrane</location>
        <topology evidence="1">Multi-pass membrane protein</topology>
    </subcellularLocation>
</comment>
<keyword evidence="3" id="KW-0813">Transport</keyword>
<dbReference type="Gene3D" id="1.20.1730.10">
    <property type="entry name" value="Sodium/glucose cotransporter"/>
    <property type="match status" value="1"/>
</dbReference>
<feature type="transmembrane region" description="Helical" evidence="8">
    <location>
        <begin position="118"/>
        <end position="143"/>
    </location>
</feature>
<dbReference type="PANTHER" id="PTHR48086">
    <property type="entry name" value="SODIUM/PROLINE SYMPORTER-RELATED"/>
    <property type="match status" value="1"/>
</dbReference>
<feature type="transmembrane region" description="Helical" evidence="8">
    <location>
        <begin position="452"/>
        <end position="472"/>
    </location>
</feature>
<evidence type="ECO:0000256" key="2">
    <source>
        <dbReference type="ARBA" id="ARBA00006434"/>
    </source>
</evidence>
<feature type="transmembrane region" description="Helical" evidence="8">
    <location>
        <begin position="422"/>
        <end position="440"/>
    </location>
</feature>
<feature type="transmembrane region" description="Helical" evidence="8">
    <location>
        <begin position="310"/>
        <end position="331"/>
    </location>
</feature>
<feature type="transmembrane region" description="Helical" evidence="8">
    <location>
        <begin position="225"/>
        <end position="244"/>
    </location>
</feature>
<protein>
    <submittedName>
        <fullName evidence="9">Sodium:solute symporter family protein</fullName>
    </submittedName>
</protein>
<evidence type="ECO:0000313" key="9">
    <source>
        <dbReference type="EMBL" id="MEK8030174.1"/>
    </source>
</evidence>
<evidence type="ECO:0000313" key="10">
    <source>
        <dbReference type="Proteomes" id="UP001371218"/>
    </source>
</evidence>
<evidence type="ECO:0000256" key="7">
    <source>
        <dbReference type="RuleBase" id="RU362091"/>
    </source>
</evidence>
<keyword evidence="4 8" id="KW-0812">Transmembrane</keyword>
<dbReference type="PROSITE" id="PS50283">
    <property type="entry name" value="NA_SOLUT_SYMP_3"/>
    <property type="match status" value="1"/>
</dbReference>
<keyword evidence="6 8" id="KW-0472">Membrane</keyword>
<dbReference type="NCBIfam" id="TIGR00813">
    <property type="entry name" value="sss"/>
    <property type="match status" value="1"/>
</dbReference>
<name>A0ABU9BJN2_9BURK</name>
<evidence type="ECO:0000256" key="5">
    <source>
        <dbReference type="ARBA" id="ARBA00022989"/>
    </source>
</evidence>
<feature type="transmembrane region" description="Helical" evidence="8">
    <location>
        <begin position="79"/>
        <end position="97"/>
    </location>
</feature>
<feature type="transmembrane region" description="Helical" evidence="8">
    <location>
        <begin position="365"/>
        <end position="384"/>
    </location>
</feature>
<comment type="similarity">
    <text evidence="2 7">Belongs to the sodium:solute symporter (SSF) (TC 2.A.21) family.</text>
</comment>
<feature type="transmembrane region" description="Helical" evidence="8">
    <location>
        <begin position="185"/>
        <end position="205"/>
    </location>
</feature>
<feature type="transmembrane region" description="Helical" evidence="8">
    <location>
        <begin position="35"/>
        <end position="56"/>
    </location>
</feature>
<keyword evidence="10" id="KW-1185">Reference proteome</keyword>
<evidence type="ECO:0000256" key="6">
    <source>
        <dbReference type="ARBA" id="ARBA00023136"/>
    </source>
</evidence>
<dbReference type="InterPro" id="IPR050277">
    <property type="entry name" value="Sodium:Solute_Symporter"/>
</dbReference>
<feature type="transmembrane region" description="Helical" evidence="8">
    <location>
        <begin position="6"/>
        <end position="23"/>
    </location>
</feature>
<feature type="transmembrane region" description="Helical" evidence="8">
    <location>
        <begin position="155"/>
        <end position="178"/>
    </location>
</feature>
<accession>A0ABU9BJN2</accession>
<evidence type="ECO:0000256" key="3">
    <source>
        <dbReference type="ARBA" id="ARBA00022448"/>
    </source>
</evidence>
<comment type="caution">
    <text evidence="9">The sequence shown here is derived from an EMBL/GenBank/DDBJ whole genome shotgun (WGS) entry which is preliminary data.</text>
</comment>
<dbReference type="InterPro" id="IPR038377">
    <property type="entry name" value="Na/Glc_symporter_sf"/>
</dbReference>
<gene>
    <name evidence="9" type="ORF">AACH06_05005</name>
</gene>
<dbReference type="EMBL" id="JBBUTG010000002">
    <property type="protein sequence ID" value="MEK8030174.1"/>
    <property type="molecule type" value="Genomic_DNA"/>
</dbReference>
<reference evidence="9 10" key="1">
    <citation type="submission" date="2024-04" db="EMBL/GenBank/DDBJ databases">
        <title>Novel species of the genus Ideonella isolated from streams.</title>
        <authorList>
            <person name="Lu H."/>
        </authorList>
    </citation>
    <scope>NUCLEOTIDE SEQUENCE [LARGE SCALE GENOMIC DNA]</scope>
    <source>
        <strain evidence="9 10">DXS29W</strain>
    </source>
</reference>
<dbReference type="Pfam" id="PF00474">
    <property type="entry name" value="SSF"/>
    <property type="match status" value="1"/>
</dbReference>
<evidence type="ECO:0000256" key="4">
    <source>
        <dbReference type="ARBA" id="ARBA00022692"/>
    </source>
</evidence>
<organism evidence="9 10">
    <name type="scientific">Ideonella lacteola</name>
    <dbReference type="NCBI Taxonomy" id="2984193"/>
    <lineage>
        <taxon>Bacteria</taxon>
        <taxon>Pseudomonadati</taxon>
        <taxon>Pseudomonadota</taxon>
        <taxon>Betaproteobacteria</taxon>
        <taxon>Burkholderiales</taxon>
        <taxon>Sphaerotilaceae</taxon>
        <taxon>Ideonella</taxon>
    </lineage>
</organism>
<evidence type="ECO:0000256" key="8">
    <source>
        <dbReference type="SAM" id="Phobius"/>
    </source>
</evidence>
<dbReference type="Proteomes" id="UP001371218">
    <property type="component" value="Unassembled WGS sequence"/>
</dbReference>
<dbReference type="RefSeq" id="WP_341424524.1">
    <property type="nucleotide sequence ID" value="NZ_JBBUTG010000002.1"/>
</dbReference>
<sequence>MNSILITFVVLYLVGTLALGVWAGTRIKTTSDFAVAGRSLPLVMVITTTFATWFGAETVMGIPAKFVQGGLNSIIEDPFGAGMCLVLVGAFFATKLYRQNLLTIGDFYRKRFGKGIEVFCSSAIILSYLGWVAAQITALGLVFSVLTNGVVDETAGMIIGTLAVLVYVVVGGFVAVAWTDFIQMIVLVIGLTVIAIFSADLAGGSDKVLAMAHNADLFRFLPPPTFTEVAMFIGAGLTMMLGSIPQQDVFQRVMSAKDERTARNGAMIGGFSYILFAAVPMFIVASAVVVMGDKALDMAQNDYQRLLPTFVLTQMPLFMQILFFGALLSAIKSTSSATLLAPSTSFVENILKNLRPGMKDREQLLAMRVTIVIFAGLVLLYAIAMRGTTIYELVSAAYQITLVGAFVPLVFGLYWKRATTQGAIASLAFGIGTWLIYFPQISTFGEHFPGQLAGLLAALVGMVVGSLAPQVLKNRHEAVHTLKA</sequence>
<feature type="transmembrane region" description="Helical" evidence="8">
    <location>
        <begin position="265"/>
        <end position="290"/>
    </location>
</feature>
<evidence type="ECO:0000256" key="1">
    <source>
        <dbReference type="ARBA" id="ARBA00004141"/>
    </source>
</evidence>
<keyword evidence="5 8" id="KW-1133">Transmembrane helix</keyword>
<proteinExistence type="inferred from homology"/>
<feature type="transmembrane region" description="Helical" evidence="8">
    <location>
        <begin position="396"/>
        <end position="415"/>
    </location>
</feature>
<dbReference type="InterPro" id="IPR001734">
    <property type="entry name" value="Na/solute_symporter"/>
</dbReference>
<dbReference type="PANTHER" id="PTHR48086:SF7">
    <property type="entry name" value="SODIUM-SOLUTE SYMPORTER-RELATED"/>
    <property type="match status" value="1"/>
</dbReference>